<dbReference type="PANTHER" id="PTHR34184:SF4">
    <property type="entry name" value="UPF0718 PROTEIN YCGR"/>
    <property type="match status" value="1"/>
</dbReference>
<evidence type="ECO:0000313" key="9">
    <source>
        <dbReference type="Proteomes" id="UP000551616"/>
    </source>
</evidence>
<feature type="transmembrane region" description="Helical" evidence="7">
    <location>
        <begin position="249"/>
        <end position="270"/>
    </location>
</feature>
<dbReference type="PANTHER" id="PTHR34184">
    <property type="entry name" value="UPF0718 PROTEIN YCGR"/>
    <property type="match status" value="1"/>
</dbReference>
<evidence type="ECO:0000256" key="3">
    <source>
        <dbReference type="ARBA" id="ARBA00022475"/>
    </source>
</evidence>
<evidence type="ECO:0000256" key="6">
    <source>
        <dbReference type="ARBA" id="ARBA00023136"/>
    </source>
</evidence>
<gene>
    <name evidence="8" type="ORF">HOV93_25060</name>
</gene>
<dbReference type="GO" id="GO:0005886">
    <property type="term" value="C:plasma membrane"/>
    <property type="evidence" value="ECO:0007669"/>
    <property type="project" value="UniProtKB-SubCell"/>
</dbReference>
<dbReference type="Pfam" id="PF03773">
    <property type="entry name" value="ArsP_1"/>
    <property type="match status" value="1"/>
</dbReference>
<dbReference type="AlphaFoldDB" id="A0A7V8V5H2"/>
<sequence>MTLAYFWNTFSPEEWVVTLLITIIRVLVESSATILVGVLCAAGLRVTGGVEFLKRWLGAEGRIGRTFRLIAGCLCVPVCAFGVLPIVKELYEGGLPRRDIAVIWLVAPLVNPLAILYAISVLPIWQCGVFLLVACLYAVLVAEVAGRFQDESAASSIEAVPVATHGTTRLWNATIAAGRIVTGWSAVYIMLGTVIAGMVIGMIPSGAFEQIFSYQNVSGPLKTMALTGPQIVTPITFTMAISAIHHTHLAFACAIALQLLGVAWCGGTLFAMRTIWGSQRTIALLLATLIFSATLSYGTYTVFPPSVGEEEETHGLDTLAKPYHATFSQFNMARDQQLKHTDVIMLAGSTFLVILMLWGVVVRWQRLSFREDPEPTNEVEATPSRWNVELTPGQIGLAMVGMIALGSVMLLYSLFPSVDESFAQMQKISADAAIAVKTNRPIAARQKLAEWDTVAARLPVGWVLRLSVPNNEQASQIRQLRALLWETSQQMTQTDLTAVEARQKGADLIDQFHTCKKACTGEQP</sequence>
<evidence type="ECO:0000256" key="7">
    <source>
        <dbReference type="SAM" id="Phobius"/>
    </source>
</evidence>
<dbReference type="InterPro" id="IPR052923">
    <property type="entry name" value="UPF0718"/>
</dbReference>
<dbReference type="InterPro" id="IPR005524">
    <property type="entry name" value="DUF318"/>
</dbReference>
<feature type="transmembrane region" description="Helical" evidence="7">
    <location>
        <begin position="395"/>
        <end position="415"/>
    </location>
</feature>
<evidence type="ECO:0000256" key="4">
    <source>
        <dbReference type="ARBA" id="ARBA00022692"/>
    </source>
</evidence>
<feature type="transmembrane region" description="Helical" evidence="7">
    <location>
        <begin position="15"/>
        <end position="46"/>
    </location>
</feature>
<proteinExistence type="inferred from homology"/>
<feature type="transmembrane region" description="Helical" evidence="7">
    <location>
        <begin position="67"/>
        <end position="88"/>
    </location>
</feature>
<feature type="transmembrane region" description="Helical" evidence="7">
    <location>
        <begin position="181"/>
        <end position="203"/>
    </location>
</feature>
<keyword evidence="6 7" id="KW-0472">Membrane</keyword>
<evidence type="ECO:0000256" key="1">
    <source>
        <dbReference type="ARBA" id="ARBA00004651"/>
    </source>
</evidence>
<reference evidence="8 9" key="1">
    <citation type="submission" date="2020-05" db="EMBL/GenBank/DDBJ databases">
        <title>Bremerella alba sp. nov., a novel planctomycete isolated from the surface of the macroalga Fucus spiralis.</title>
        <authorList>
            <person name="Godinho O."/>
            <person name="Botelho R."/>
            <person name="Albuquerque L."/>
            <person name="Wiegand S."/>
            <person name="Da Costa M.S."/>
            <person name="Lobo-Da-Cunha A."/>
            <person name="Jogler C."/>
            <person name="Lage O.M."/>
        </authorList>
    </citation>
    <scope>NUCLEOTIDE SEQUENCE [LARGE SCALE GENOMIC DNA]</scope>
    <source>
        <strain evidence="8 9">FF15</strain>
    </source>
</reference>
<feature type="transmembrane region" description="Helical" evidence="7">
    <location>
        <begin position="282"/>
        <end position="303"/>
    </location>
</feature>
<dbReference type="RefSeq" id="WP_207396762.1">
    <property type="nucleotide sequence ID" value="NZ_JABRWO010000006.1"/>
</dbReference>
<keyword evidence="3" id="KW-1003">Cell membrane</keyword>
<evidence type="ECO:0000313" key="8">
    <source>
        <dbReference type="EMBL" id="MBA2115332.1"/>
    </source>
</evidence>
<feature type="transmembrane region" description="Helical" evidence="7">
    <location>
        <begin position="343"/>
        <end position="362"/>
    </location>
</feature>
<evidence type="ECO:0008006" key="10">
    <source>
        <dbReference type="Google" id="ProtNLM"/>
    </source>
</evidence>
<keyword evidence="4 7" id="KW-0812">Transmembrane</keyword>
<feature type="transmembrane region" description="Helical" evidence="7">
    <location>
        <begin position="224"/>
        <end position="243"/>
    </location>
</feature>
<organism evidence="8 9">
    <name type="scientific">Bremerella alba</name>
    <dbReference type="NCBI Taxonomy" id="980252"/>
    <lineage>
        <taxon>Bacteria</taxon>
        <taxon>Pseudomonadati</taxon>
        <taxon>Planctomycetota</taxon>
        <taxon>Planctomycetia</taxon>
        <taxon>Pirellulales</taxon>
        <taxon>Pirellulaceae</taxon>
        <taxon>Bremerella</taxon>
    </lineage>
</organism>
<dbReference type="Proteomes" id="UP000551616">
    <property type="component" value="Unassembled WGS sequence"/>
</dbReference>
<comment type="similarity">
    <text evidence="2">Belongs to the UPF0718 family.</text>
</comment>
<keyword evidence="5 7" id="KW-1133">Transmembrane helix</keyword>
<evidence type="ECO:0000256" key="5">
    <source>
        <dbReference type="ARBA" id="ARBA00022989"/>
    </source>
</evidence>
<accession>A0A7V8V5H2</accession>
<comment type="caution">
    <text evidence="8">The sequence shown here is derived from an EMBL/GenBank/DDBJ whole genome shotgun (WGS) entry which is preliminary data.</text>
</comment>
<comment type="subcellular location">
    <subcellularLocation>
        <location evidence="1">Cell membrane</location>
        <topology evidence="1">Multi-pass membrane protein</topology>
    </subcellularLocation>
</comment>
<feature type="transmembrane region" description="Helical" evidence="7">
    <location>
        <begin position="100"/>
        <end position="122"/>
    </location>
</feature>
<keyword evidence="9" id="KW-1185">Reference proteome</keyword>
<protein>
    <recommendedName>
        <fullName evidence="10">Permease</fullName>
    </recommendedName>
</protein>
<name>A0A7V8V5H2_9BACT</name>
<feature type="transmembrane region" description="Helical" evidence="7">
    <location>
        <begin position="129"/>
        <end position="148"/>
    </location>
</feature>
<dbReference type="EMBL" id="JABRWO010000006">
    <property type="protein sequence ID" value="MBA2115332.1"/>
    <property type="molecule type" value="Genomic_DNA"/>
</dbReference>
<evidence type="ECO:0000256" key="2">
    <source>
        <dbReference type="ARBA" id="ARBA00006386"/>
    </source>
</evidence>